<reference evidence="1 2" key="1">
    <citation type="submission" date="2017-11" db="EMBL/GenBank/DDBJ databases">
        <title>De novo assembly and phasing of dikaryotic genomes from two isolates of Puccinia coronata f. sp. avenae, the causal agent of oat crown rust.</title>
        <authorList>
            <person name="Miller M.E."/>
            <person name="Zhang Y."/>
            <person name="Omidvar V."/>
            <person name="Sperschneider J."/>
            <person name="Schwessinger B."/>
            <person name="Raley C."/>
            <person name="Palmer J.M."/>
            <person name="Garnica D."/>
            <person name="Upadhyaya N."/>
            <person name="Rathjen J."/>
            <person name="Taylor J.M."/>
            <person name="Park R.F."/>
            <person name="Dodds P.N."/>
            <person name="Hirsch C.D."/>
            <person name="Kianian S.F."/>
            <person name="Figueroa M."/>
        </authorList>
    </citation>
    <scope>NUCLEOTIDE SEQUENCE [LARGE SCALE GENOMIC DNA]</scope>
    <source>
        <strain evidence="1">12SD80</strain>
    </source>
</reference>
<gene>
    <name evidence="1" type="ORF">PCASD_02300</name>
</gene>
<evidence type="ECO:0000313" key="1">
    <source>
        <dbReference type="EMBL" id="PLW47222.1"/>
    </source>
</evidence>
<organism evidence="1 2">
    <name type="scientific">Puccinia coronata f. sp. avenae</name>
    <dbReference type="NCBI Taxonomy" id="200324"/>
    <lineage>
        <taxon>Eukaryota</taxon>
        <taxon>Fungi</taxon>
        <taxon>Dikarya</taxon>
        <taxon>Basidiomycota</taxon>
        <taxon>Pucciniomycotina</taxon>
        <taxon>Pucciniomycetes</taxon>
        <taxon>Pucciniales</taxon>
        <taxon>Pucciniaceae</taxon>
        <taxon>Puccinia</taxon>
    </lineage>
</organism>
<dbReference type="Proteomes" id="UP000235392">
    <property type="component" value="Unassembled WGS sequence"/>
</dbReference>
<comment type="caution">
    <text evidence="1">The sequence shown here is derived from an EMBL/GenBank/DDBJ whole genome shotgun (WGS) entry which is preliminary data.</text>
</comment>
<protein>
    <submittedName>
        <fullName evidence="1">Uncharacterized protein</fullName>
    </submittedName>
</protein>
<sequence length="364" mass="41790">MDVLVPASNIADRPLVGLGTRQISDLDYMNPEESEKMRKDYLNAKRRLIIIGKDKGVLKPSNGANPNEDQKQLEEALRTLAQDRKNEIWMVTSQGVGAAEYAYSHINPNLNFAGRYRNQIQLSKYNTKSVKLPHVGSLLEIENIAKQRITTFDLPGKKIQSFPLEIELSFQYFIPDSMGDFAKFMATEIKDKLETVIKENQKFKDYVVTIAQVKNCSPGDGLKINEEGFTEDDFIKFMRHGFKVQINHIYYNDQRILVEAIFNKDQGRKFDFALSLGGDPVDELTHQMIKSMMSKQNYAILVKNKESEGDLLGTYASHRLEDHKEVINLLGDLAAVRSSNLCLEHLYQFFCKMKKKKTYNLWDK</sequence>
<accession>A0A2N5VB63</accession>
<evidence type="ECO:0000313" key="2">
    <source>
        <dbReference type="Proteomes" id="UP000235392"/>
    </source>
</evidence>
<proteinExistence type="predicted"/>
<dbReference type="AlphaFoldDB" id="A0A2N5VB63"/>
<dbReference type="EMBL" id="PGCI01000033">
    <property type="protein sequence ID" value="PLW47222.1"/>
    <property type="molecule type" value="Genomic_DNA"/>
</dbReference>
<name>A0A2N5VB63_9BASI</name>